<gene>
    <name evidence="2" type="ORF">FIBRA_03664</name>
</gene>
<dbReference type="InParanoid" id="J4H2I9"/>
<dbReference type="OrthoDB" id="2685617at2759"/>
<feature type="region of interest" description="Disordered" evidence="1">
    <location>
        <begin position="137"/>
        <end position="205"/>
    </location>
</feature>
<evidence type="ECO:0000256" key="1">
    <source>
        <dbReference type="SAM" id="MobiDB-lite"/>
    </source>
</evidence>
<dbReference type="AlphaFoldDB" id="J4H2I9"/>
<evidence type="ECO:0000313" key="3">
    <source>
        <dbReference type="Proteomes" id="UP000006352"/>
    </source>
</evidence>
<name>J4H2I9_9APHY</name>
<dbReference type="RefSeq" id="XP_012180887.1">
    <property type="nucleotide sequence ID" value="XM_012325497.1"/>
</dbReference>
<sequence length="223" mass="23859">MQAAAAATARFQFAVPYILQPVSPGLAALHASRARSIHPTDSTLRTTHCRACGASYLEGGHIRTMRSGNRKKGDKGKDTASARVIRMSCEICGHKEDFPVEGDRLSSFIQPRKRRRQSAQTIGTTLVPATVSAVTSRGTANVRSGSAGQHAPAPARSPSASLTSNASSSTPDEKDRKDILPTGQSKARSRKLGGLQGLLARNREKREQIQTELGLSSFLRELG</sequence>
<feature type="compositionally biased region" description="Low complexity" evidence="1">
    <location>
        <begin position="151"/>
        <end position="170"/>
    </location>
</feature>
<dbReference type="GeneID" id="24096515"/>
<protein>
    <recommendedName>
        <fullName evidence="4">Rpr2-domain-containing protein</fullName>
    </recommendedName>
</protein>
<reference evidence="2 3" key="1">
    <citation type="journal article" date="2012" name="Appl. Environ. Microbiol.">
        <title>Short-read sequencing for genomic analysis of the brown rot fungus Fibroporia radiculosa.</title>
        <authorList>
            <person name="Tang J.D."/>
            <person name="Perkins A.D."/>
            <person name="Sonstegard T.S."/>
            <person name="Schroeder S.G."/>
            <person name="Burgess S.C."/>
            <person name="Diehl S.V."/>
        </authorList>
    </citation>
    <scope>NUCLEOTIDE SEQUENCE [LARGE SCALE GENOMIC DNA]</scope>
    <source>
        <strain evidence="2 3">TFFH 294</strain>
    </source>
</reference>
<evidence type="ECO:0000313" key="2">
    <source>
        <dbReference type="EMBL" id="CCM01604.1"/>
    </source>
</evidence>
<proteinExistence type="predicted"/>
<keyword evidence="3" id="KW-1185">Reference proteome</keyword>
<dbReference type="HOGENOM" id="CLU_095410_0_0_1"/>
<feature type="compositionally biased region" description="Polar residues" evidence="1">
    <location>
        <begin position="137"/>
        <end position="147"/>
    </location>
</feature>
<organism evidence="2 3">
    <name type="scientific">Fibroporia radiculosa</name>
    <dbReference type="NCBI Taxonomy" id="599839"/>
    <lineage>
        <taxon>Eukaryota</taxon>
        <taxon>Fungi</taxon>
        <taxon>Dikarya</taxon>
        <taxon>Basidiomycota</taxon>
        <taxon>Agaricomycotina</taxon>
        <taxon>Agaricomycetes</taxon>
        <taxon>Polyporales</taxon>
        <taxon>Fibroporiaceae</taxon>
        <taxon>Fibroporia</taxon>
    </lineage>
</organism>
<accession>J4H2I9</accession>
<evidence type="ECO:0008006" key="4">
    <source>
        <dbReference type="Google" id="ProtNLM"/>
    </source>
</evidence>
<dbReference type="EMBL" id="HE797041">
    <property type="protein sequence ID" value="CCM01604.1"/>
    <property type="molecule type" value="Genomic_DNA"/>
</dbReference>
<dbReference type="Proteomes" id="UP000006352">
    <property type="component" value="Unassembled WGS sequence"/>
</dbReference>